<organism evidence="8 9">
    <name type="scientific">Paenibacillus residui</name>
    <dbReference type="NCBI Taxonomy" id="629724"/>
    <lineage>
        <taxon>Bacteria</taxon>
        <taxon>Bacillati</taxon>
        <taxon>Bacillota</taxon>
        <taxon>Bacilli</taxon>
        <taxon>Bacillales</taxon>
        <taxon>Paenibacillaceae</taxon>
        <taxon>Paenibacillus</taxon>
    </lineage>
</organism>
<evidence type="ECO:0000256" key="4">
    <source>
        <dbReference type="ARBA" id="ARBA00022692"/>
    </source>
</evidence>
<reference evidence="9" key="1">
    <citation type="journal article" date="2019" name="Int. J. Syst. Evol. Microbiol.">
        <title>The Global Catalogue of Microorganisms (GCM) 10K type strain sequencing project: providing services to taxonomists for standard genome sequencing and annotation.</title>
        <authorList>
            <consortium name="The Broad Institute Genomics Platform"/>
            <consortium name="The Broad Institute Genome Sequencing Center for Infectious Disease"/>
            <person name="Wu L."/>
            <person name="Ma J."/>
        </authorList>
    </citation>
    <scope>NUCLEOTIDE SEQUENCE [LARGE SCALE GENOMIC DNA]</scope>
    <source>
        <strain evidence="9">CCUG 57263</strain>
    </source>
</reference>
<dbReference type="InterPro" id="IPR004254">
    <property type="entry name" value="AdipoR/HlyIII-related"/>
</dbReference>
<dbReference type="PANTHER" id="PTHR20855">
    <property type="entry name" value="ADIPOR/PROGESTIN RECEPTOR-RELATED"/>
    <property type="match status" value="1"/>
</dbReference>
<protein>
    <submittedName>
        <fullName evidence="8">Hemolysin III family protein</fullName>
    </submittedName>
</protein>
<dbReference type="Proteomes" id="UP001597120">
    <property type="component" value="Unassembled WGS sequence"/>
</dbReference>
<keyword evidence="3" id="KW-1003">Cell membrane</keyword>
<accession>A0ABW3DF65</accession>
<gene>
    <name evidence="8" type="ORF">ACFQ03_16110</name>
</gene>
<comment type="caution">
    <text evidence="8">The sequence shown here is derived from an EMBL/GenBank/DDBJ whole genome shotgun (WGS) entry which is preliminary data.</text>
</comment>
<feature type="transmembrane region" description="Helical" evidence="7">
    <location>
        <begin position="74"/>
        <end position="95"/>
    </location>
</feature>
<feature type="transmembrane region" description="Helical" evidence="7">
    <location>
        <begin position="12"/>
        <end position="30"/>
    </location>
</feature>
<name>A0ABW3DF65_9BACL</name>
<feature type="transmembrane region" description="Helical" evidence="7">
    <location>
        <begin position="157"/>
        <end position="178"/>
    </location>
</feature>
<dbReference type="RefSeq" id="WP_144936954.1">
    <property type="nucleotide sequence ID" value="NZ_JBHTIU010000053.1"/>
</dbReference>
<feature type="transmembrane region" description="Helical" evidence="7">
    <location>
        <begin position="42"/>
        <end position="62"/>
    </location>
</feature>
<keyword evidence="6 7" id="KW-0472">Membrane</keyword>
<evidence type="ECO:0000256" key="2">
    <source>
        <dbReference type="ARBA" id="ARBA00008488"/>
    </source>
</evidence>
<evidence type="ECO:0000313" key="8">
    <source>
        <dbReference type="EMBL" id="MFD0870680.1"/>
    </source>
</evidence>
<evidence type="ECO:0000256" key="7">
    <source>
        <dbReference type="SAM" id="Phobius"/>
    </source>
</evidence>
<comment type="subcellular location">
    <subcellularLocation>
        <location evidence="1">Cell membrane</location>
        <topology evidence="1">Multi-pass membrane protein</topology>
    </subcellularLocation>
</comment>
<dbReference type="NCBIfam" id="TIGR01065">
    <property type="entry name" value="hlyIII"/>
    <property type="match status" value="1"/>
</dbReference>
<evidence type="ECO:0000256" key="6">
    <source>
        <dbReference type="ARBA" id="ARBA00023136"/>
    </source>
</evidence>
<feature type="transmembrane region" description="Helical" evidence="7">
    <location>
        <begin position="135"/>
        <end position="151"/>
    </location>
</feature>
<keyword evidence="5 7" id="KW-1133">Transmembrane helix</keyword>
<feature type="transmembrane region" description="Helical" evidence="7">
    <location>
        <begin position="187"/>
        <end position="206"/>
    </location>
</feature>
<proteinExistence type="inferred from homology"/>
<keyword evidence="4 7" id="KW-0812">Transmembrane</keyword>
<sequence>MDTTWREEAANTITHGIGAVLSIAALLLLISHPQNGQQIERLISFGIYGFSLVLLYLSSTLMHGIQREDWKKRLLTLDHTAIFLLIAGTNTPYMLVTLKGWMGWAMFIFIWSLALFGISLKLFHPARFAKISTQFYLCMGWMIVIVIGPLSERLPAAGMSWLVAGGIFYTLGSVFYILKTVPYQHAIWHLFVLAGSLSHFISIYYYV</sequence>
<keyword evidence="9" id="KW-1185">Reference proteome</keyword>
<evidence type="ECO:0000256" key="1">
    <source>
        <dbReference type="ARBA" id="ARBA00004651"/>
    </source>
</evidence>
<evidence type="ECO:0000313" key="9">
    <source>
        <dbReference type="Proteomes" id="UP001597120"/>
    </source>
</evidence>
<evidence type="ECO:0000256" key="5">
    <source>
        <dbReference type="ARBA" id="ARBA00022989"/>
    </source>
</evidence>
<dbReference type="EMBL" id="JBHTIU010000053">
    <property type="protein sequence ID" value="MFD0870680.1"/>
    <property type="molecule type" value="Genomic_DNA"/>
</dbReference>
<comment type="similarity">
    <text evidence="2">Belongs to the UPF0073 (Hly-III) family.</text>
</comment>
<evidence type="ECO:0000256" key="3">
    <source>
        <dbReference type="ARBA" id="ARBA00022475"/>
    </source>
</evidence>
<dbReference type="Pfam" id="PF03006">
    <property type="entry name" value="HlyIII"/>
    <property type="match status" value="1"/>
</dbReference>
<feature type="transmembrane region" description="Helical" evidence="7">
    <location>
        <begin position="101"/>
        <end position="123"/>
    </location>
</feature>
<dbReference type="PANTHER" id="PTHR20855:SF3">
    <property type="entry name" value="LD03007P"/>
    <property type="match status" value="1"/>
</dbReference>
<dbReference type="InterPro" id="IPR005744">
    <property type="entry name" value="Hy-lIII"/>
</dbReference>